<proteinExistence type="predicted"/>
<gene>
    <name evidence="7" type="primary">rfbX</name>
    <name evidence="7" type="ORF">PIECOFPK_01654</name>
</gene>
<dbReference type="Pfam" id="PF01943">
    <property type="entry name" value="Polysacc_synt"/>
    <property type="match status" value="1"/>
</dbReference>
<evidence type="ECO:0000256" key="4">
    <source>
        <dbReference type="ARBA" id="ARBA00022989"/>
    </source>
</evidence>
<feature type="transmembrane region" description="Helical" evidence="6">
    <location>
        <begin position="323"/>
        <end position="345"/>
    </location>
</feature>
<feature type="transmembrane region" description="Helical" evidence="6">
    <location>
        <begin position="178"/>
        <end position="201"/>
    </location>
</feature>
<evidence type="ECO:0000256" key="2">
    <source>
        <dbReference type="ARBA" id="ARBA00022475"/>
    </source>
</evidence>
<name>A0ABZ2EK79_9BACT</name>
<organism evidence="7 8">
    <name type="scientific">Mycovorax composti</name>
    <dbReference type="NCBI Taxonomy" id="2962693"/>
    <lineage>
        <taxon>Bacteria</taxon>
        <taxon>Pseudomonadati</taxon>
        <taxon>Bacteroidota</taxon>
        <taxon>Chitinophagia</taxon>
        <taxon>Chitinophagales</taxon>
        <taxon>Chitinophagaceae</taxon>
        <taxon>Mycovorax</taxon>
    </lineage>
</organism>
<evidence type="ECO:0000313" key="7">
    <source>
        <dbReference type="EMBL" id="WWC83922.1"/>
    </source>
</evidence>
<protein>
    <submittedName>
        <fullName evidence="7">O-antigen transporter</fullName>
    </submittedName>
</protein>
<feature type="transmembrane region" description="Helical" evidence="6">
    <location>
        <begin position="52"/>
        <end position="69"/>
    </location>
</feature>
<feature type="transmembrane region" description="Helical" evidence="6">
    <location>
        <begin position="21"/>
        <end position="40"/>
    </location>
</feature>
<comment type="subcellular location">
    <subcellularLocation>
        <location evidence="1">Cell membrane</location>
        <topology evidence="1">Multi-pass membrane protein</topology>
    </subcellularLocation>
</comment>
<evidence type="ECO:0000256" key="1">
    <source>
        <dbReference type="ARBA" id="ARBA00004651"/>
    </source>
</evidence>
<accession>A0ABZ2EK79</accession>
<evidence type="ECO:0000256" key="6">
    <source>
        <dbReference type="SAM" id="Phobius"/>
    </source>
</evidence>
<keyword evidence="3 6" id="KW-0812">Transmembrane</keyword>
<dbReference type="InterPro" id="IPR050833">
    <property type="entry name" value="Poly_Biosynth_Transport"/>
</dbReference>
<keyword evidence="8" id="KW-1185">Reference proteome</keyword>
<evidence type="ECO:0000313" key="8">
    <source>
        <dbReference type="Proteomes" id="UP001321305"/>
    </source>
</evidence>
<keyword evidence="4 6" id="KW-1133">Transmembrane helix</keyword>
<keyword evidence="5 6" id="KW-0472">Membrane</keyword>
<sequence>MIKRIINSKDRKVLIENFLSLSIIQVVSLIISLITLPYIIRTIGFEKYGITVIAWSLINYFTSITDFSFKFTATREVAVCKNNIKKLSIIYSKVLTVQALLILLSCLLIIIVVYSYEPFYKERLIFWVTMPYLFGNTIFPDWFFQGMERMKYMTYINVSIKLIFMIFIFIFINEASDYWLYPLFQTLGYIISGLIGQWIMVRQYKVRFYWLKSKTIVHTFKDNMPVFINQFLPNLYNNTSTFLLGIMTNNTLVGIYDAVRKIINLGSTLMDIVSRVFFPFISRRKDAFDKYKTLMTYVGVLLTILPIVFYKVILWYLNIQYENIFAVLTILSIGLFFLSLYNIYGINYFIARRKDKIVMRNTIFSSIVGLILSYLLIYYFDILGAALTITLVRMFMGGGLYLKYLQVKKVAI</sequence>
<evidence type="ECO:0000256" key="3">
    <source>
        <dbReference type="ARBA" id="ARBA00022692"/>
    </source>
</evidence>
<feature type="transmembrane region" description="Helical" evidence="6">
    <location>
        <begin position="90"/>
        <end position="112"/>
    </location>
</feature>
<dbReference type="InterPro" id="IPR002797">
    <property type="entry name" value="Polysacc_synth"/>
</dbReference>
<dbReference type="RefSeq" id="WP_409965567.1">
    <property type="nucleotide sequence ID" value="NZ_CP144143.1"/>
</dbReference>
<dbReference type="Proteomes" id="UP001321305">
    <property type="component" value="Chromosome"/>
</dbReference>
<dbReference type="PANTHER" id="PTHR30250">
    <property type="entry name" value="PST FAMILY PREDICTED COLANIC ACID TRANSPORTER"/>
    <property type="match status" value="1"/>
</dbReference>
<feature type="transmembrane region" description="Helical" evidence="6">
    <location>
        <begin position="155"/>
        <end position="172"/>
    </location>
</feature>
<dbReference type="PANTHER" id="PTHR30250:SF11">
    <property type="entry name" value="O-ANTIGEN TRANSPORTER-RELATED"/>
    <property type="match status" value="1"/>
</dbReference>
<feature type="transmembrane region" description="Helical" evidence="6">
    <location>
        <begin position="124"/>
        <end position="143"/>
    </location>
</feature>
<feature type="transmembrane region" description="Helical" evidence="6">
    <location>
        <begin position="294"/>
        <end position="317"/>
    </location>
</feature>
<reference evidence="8" key="1">
    <citation type="submission" date="2024-01" db="EMBL/GenBank/DDBJ databases">
        <title>Mycovorax composti gen. nov. sp. nov., a member of the family Chitinophagaceae isolated from button mushroom compost.</title>
        <authorList>
            <person name="Thai M."/>
            <person name="Bell T.L."/>
            <person name="Kertesz M.A."/>
        </authorList>
    </citation>
    <scope>NUCLEOTIDE SEQUENCE [LARGE SCALE GENOMIC DNA]</scope>
    <source>
        <strain evidence="8">C216</strain>
    </source>
</reference>
<evidence type="ECO:0000256" key="5">
    <source>
        <dbReference type="ARBA" id="ARBA00023136"/>
    </source>
</evidence>
<dbReference type="EMBL" id="CP144143">
    <property type="protein sequence ID" value="WWC83922.1"/>
    <property type="molecule type" value="Genomic_DNA"/>
</dbReference>
<keyword evidence="2" id="KW-1003">Cell membrane</keyword>